<proteinExistence type="predicted"/>
<sequence length="121" mass="13163">MTIGSIITWPSRSQLESSKLSVKYAVLHKVAVICLVPTTHTPALVFLVLSAAYYGINEEAVVPKSFTISHKLLSRTHVADPIPDASTDEVITGGQTATVKILQDEIAHLDGFIQSSHKPQW</sequence>
<name>A0AAV3RJM9_LITER</name>
<organism evidence="1 2">
    <name type="scientific">Lithospermum erythrorhizon</name>
    <name type="common">Purple gromwell</name>
    <name type="synonym">Lithospermum officinale var. erythrorhizon</name>
    <dbReference type="NCBI Taxonomy" id="34254"/>
    <lineage>
        <taxon>Eukaryota</taxon>
        <taxon>Viridiplantae</taxon>
        <taxon>Streptophyta</taxon>
        <taxon>Embryophyta</taxon>
        <taxon>Tracheophyta</taxon>
        <taxon>Spermatophyta</taxon>
        <taxon>Magnoliopsida</taxon>
        <taxon>eudicotyledons</taxon>
        <taxon>Gunneridae</taxon>
        <taxon>Pentapetalae</taxon>
        <taxon>asterids</taxon>
        <taxon>lamiids</taxon>
        <taxon>Boraginales</taxon>
        <taxon>Boraginaceae</taxon>
        <taxon>Boraginoideae</taxon>
        <taxon>Lithospermeae</taxon>
        <taxon>Lithospermum</taxon>
    </lineage>
</organism>
<protein>
    <submittedName>
        <fullName evidence="1">Uncharacterized protein</fullName>
    </submittedName>
</protein>
<keyword evidence="2" id="KW-1185">Reference proteome</keyword>
<dbReference type="Proteomes" id="UP001454036">
    <property type="component" value="Unassembled WGS sequence"/>
</dbReference>
<dbReference type="EMBL" id="BAABME010010031">
    <property type="protein sequence ID" value="GAA0176258.1"/>
    <property type="molecule type" value="Genomic_DNA"/>
</dbReference>
<gene>
    <name evidence="1" type="ORF">LIER_29282</name>
</gene>
<evidence type="ECO:0000313" key="2">
    <source>
        <dbReference type="Proteomes" id="UP001454036"/>
    </source>
</evidence>
<reference evidence="1 2" key="1">
    <citation type="submission" date="2024-01" db="EMBL/GenBank/DDBJ databases">
        <title>The complete chloroplast genome sequence of Lithospermum erythrorhizon: insights into the phylogenetic relationship among Boraginaceae species and the maternal lineages of purple gromwells.</title>
        <authorList>
            <person name="Okada T."/>
            <person name="Watanabe K."/>
        </authorList>
    </citation>
    <scope>NUCLEOTIDE SEQUENCE [LARGE SCALE GENOMIC DNA]</scope>
</reference>
<comment type="caution">
    <text evidence="1">The sequence shown here is derived from an EMBL/GenBank/DDBJ whole genome shotgun (WGS) entry which is preliminary data.</text>
</comment>
<dbReference type="AlphaFoldDB" id="A0AAV3RJM9"/>
<accession>A0AAV3RJM9</accession>
<evidence type="ECO:0000313" key="1">
    <source>
        <dbReference type="EMBL" id="GAA0176258.1"/>
    </source>
</evidence>